<dbReference type="InterPro" id="IPR058594">
    <property type="entry name" value="PB1-like_dom_pln"/>
</dbReference>
<evidence type="ECO:0000259" key="2">
    <source>
        <dbReference type="Pfam" id="PF26130"/>
    </source>
</evidence>
<dbReference type="AlphaFoldDB" id="A0ABD3AW90"/>
<dbReference type="Proteomes" id="UP001630127">
    <property type="component" value="Unassembled WGS sequence"/>
</dbReference>
<proteinExistence type="predicted"/>
<evidence type="ECO:0000313" key="3">
    <source>
        <dbReference type="EMBL" id="KAL3535470.1"/>
    </source>
</evidence>
<dbReference type="PANTHER" id="PTHR31973:SF187">
    <property type="entry name" value="MUTATOR TRANSPOSASE MUDRA PROTEIN"/>
    <property type="match status" value="1"/>
</dbReference>
<dbReference type="EMBL" id="JBJUIK010000002">
    <property type="protein sequence ID" value="KAL3535470.1"/>
    <property type="molecule type" value="Genomic_DNA"/>
</dbReference>
<evidence type="ECO:0000313" key="4">
    <source>
        <dbReference type="Proteomes" id="UP001630127"/>
    </source>
</evidence>
<dbReference type="Pfam" id="PF26130">
    <property type="entry name" value="PB1-like"/>
    <property type="match status" value="1"/>
</dbReference>
<protein>
    <recommendedName>
        <fullName evidence="2">PB1-like domain-containing protein</fullName>
    </recommendedName>
</protein>
<keyword evidence="4" id="KW-1185">Reference proteome</keyword>
<name>A0ABD3AW90_9GENT</name>
<feature type="compositionally biased region" description="Polar residues" evidence="1">
    <location>
        <begin position="100"/>
        <end position="111"/>
    </location>
</feature>
<comment type="caution">
    <text evidence="3">The sequence shown here is derived from an EMBL/GenBank/DDBJ whole genome shotgun (WGS) entry which is preliminary data.</text>
</comment>
<feature type="domain" description="PB1-like" evidence="2">
    <location>
        <begin position="2"/>
        <end position="91"/>
    </location>
</feature>
<dbReference type="PANTHER" id="PTHR31973">
    <property type="entry name" value="POLYPROTEIN, PUTATIVE-RELATED"/>
    <property type="match status" value="1"/>
</dbReference>
<organism evidence="3 4">
    <name type="scientific">Cinchona calisaya</name>
    <dbReference type="NCBI Taxonomy" id="153742"/>
    <lineage>
        <taxon>Eukaryota</taxon>
        <taxon>Viridiplantae</taxon>
        <taxon>Streptophyta</taxon>
        <taxon>Embryophyta</taxon>
        <taxon>Tracheophyta</taxon>
        <taxon>Spermatophyta</taxon>
        <taxon>Magnoliopsida</taxon>
        <taxon>eudicotyledons</taxon>
        <taxon>Gunneridae</taxon>
        <taxon>Pentapetalae</taxon>
        <taxon>asterids</taxon>
        <taxon>lamiids</taxon>
        <taxon>Gentianales</taxon>
        <taxon>Rubiaceae</taxon>
        <taxon>Cinchonoideae</taxon>
        <taxon>Cinchoneae</taxon>
        <taxon>Cinchona</taxon>
    </lineage>
</organism>
<gene>
    <name evidence="3" type="ORF">ACH5RR_003931</name>
</gene>
<reference evidence="3 4" key="1">
    <citation type="submission" date="2024-11" db="EMBL/GenBank/DDBJ databases">
        <title>A near-complete genome assembly of Cinchona calisaya.</title>
        <authorList>
            <person name="Lian D.C."/>
            <person name="Zhao X.W."/>
            <person name="Wei L."/>
        </authorList>
    </citation>
    <scope>NUCLEOTIDE SEQUENCE [LARGE SCALE GENOMIC DNA]</scope>
    <source>
        <tissue evidence="3">Nenye</tissue>
    </source>
</reference>
<evidence type="ECO:0000256" key="1">
    <source>
        <dbReference type="SAM" id="MobiDB-lite"/>
    </source>
</evidence>
<accession>A0ABD3AW90</accession>
<feature type="region of interest" description="Disordered" evidence="1">
    <location>
        <begin position="100"/>
        <end position="152"/>
    </location>
</feature>
<sequence>MFTLEVHHGGQFLQNPDLTYVGGSVKIFDNIDPDNMTRFELFAILNDLTAINMQVSYRMTDGEFTLLNSDLAVMELFGMFRDEPFIRIYIEEVAANYQNLGNGENVNQNDYLGQDGNDENVNQNAGNDQNVGNDQNEGNDQNIGNGENVGNDENVVLEGDIVKSDESDESYVVDSDESTEDDSDFEYFLDGDTLNDSCGIDDDGVVNDEVAHNINLGEYAAYVELIRDDYASFQNSRKEGHVVENENIVDHDVLVIALNSSDDENKESFHEFNEEIDIANPQIGVGLVFSTVEVYRRALRITKAFQVKSICGTPHRCPWSYNNRSDSAKWLCNNFHKELADDLEWRLKGFRKTIRRRFKLHVSKWKIYRAKNQSIQSIQGEHRQQYCRLRDYCGTIMDKNPGSVAYVVSEMLTFSANPVFKRMFVMYGAHKYGFVQGCRPVIGLDACHLKGKFGGHLMNAVGRDADHNWVFISDRQKGLVETFDELFPGVEHRFCVRHMYANFKLRFKDKALRDIMWAAARAYEPEIWRRKMRDLEMTGKDAYKWLSAIPPYLWARCMFSPRSKCDILYNNISESFNQYISIARDEPIYTTFETIIRLIMCRYQEKRELISKIKGNICPRIHDRMEEIKERSFDYEAILSGNGI</sequence>
<feature type="compositionally biased region" description="Polar residues" evidence="1">
    <location>
        <begin position="119"/>
        <end position="143"/>
    </location>
</feature>